<accession>A0A8J2K832</accession>
<keyword evidence="3" id="KW-1185">Reference proteome</keyword>
<evidence type="ECO:0000256" key="1">
    <source>
        <dbReference type="SAM" id="Phobius"/>
    </source>
</evidence>
<evidence type="ECO:0000313" key="3">
    <source>
        <dbReference type="Proteomes" id="UP000708208"/>
    </source>
</evidence>
<organism evidence="2 3">
    <name type="scientific">Allacma fusca</name>
    <dbReference type="NCBI Taxonomy" id="39272"/>
    <lineage>
        <taxon>Eukaryota</taxon>
        <taxon>Metazoa</taxon>
        <taxon>Ecdysozoa</taxon>
        <taxon>Arthropoda</taxon>
        <taxon>Hexapoda</taxon>
        <taxon>Collembola</taxon>
        <taxon>Symphypleona</taxon>
        <taxon>Sminthuridae</taxon>
        <taxon>Allacma</taxon>
    </lineage>
</organism>
<dbReference type="Proteomes" id="UP000708208">
    <property type="component" value="Unassembled WGS sequence"/>
</dbReference>
<dbReference type="AlphaFoldDB" id="A0A8J2K832"/>
<keyword evidence="1" id="KW-0472">Membrane</keyword>
<keyword evidence="1" id="KW-1133">Transmembrane helix</keyword>
<name>A0A8J2K832_9HEXA</name>
<feature type="transmembrane region" description="Helical" evidence="1">
    <location>
        <begin position="58"/>
        <end position="80"/>
    </location>
</feature>
<reference evidence="2" key="1">
    <citation type="submission" date="2021-06" db="EMBL/GenBank/DDBJ databases">
        <authorList>
            <person name="Hodson N. C."/>
            <person name="Mongue J. A."/>
            <person name="Jaron S. K."/>
        </authorList>
    </citation>
    <scope>NUCLEOTIDE SEQUENCE</scope>
</reference>
<evidence type="ECO:0000313" key="2">
    <source>
        <dbReference type="EMBL" id="CAG7733439.1"/>
    </source>
</evidence>
<comment type="caution">
    <text evidence="2">The sequence shown here is derived from an EMBL/GenBank/DDBJ whole genome shotgun (WGS) entry which is preliminary data.</text>
</comment>
<protein>
    <submittedName>
        <fullName evidence="2">Uncharacterized protein</fullName>
    </submittedName>
</protein>
<proteinExistence type="predicted"/>
<keyword evidence="1" id="KW-0812">Transmembrane</keyword>
<dbReference type="EMBL" id="CAJVCH010248972">
    <property type="protein sequence ID" value="CAG7733439.1"/>
    <property type="molecule type" value="Genomic_DNA"/>
</dbReference>
<sequence>MQRVSNTGTAKMYTKQDIEIASHLEGDGRGLNLCLNHNKHGPGLLRSSTKFLNRMKPAVWYMSMLFVAFLYFYVIAVQYIRGS</sequence>
<gene>
    <name evidence="2" type="ORF">AFUS01_LOCUS21882</name>
</gene>